<evidence type="ECO:0000313" key="1">
    <source>
        <dbReference type="EMBL" id="GER94582.1"/>
    </source>
</evidence>
<dbReference type="AlphaFoldDB" id="A0A5J4L5N9"/>
<proteinExistence type="predicted"/>
<sequence>MNILDAFKCRLKPAATRVYDDPFIISIKVVLKKYESLR</sequence>
<comment type="caution">
    <text evidence="1">The sequence shown here is derived from an EMBL/GenBank/DDBJ whole genome shotgun (WGS) entry which is preliminary data.</text>
</comment>
<name>A0A5J4L5N9_9ZZZZ</name>
<gene>
    <name evidence="1" type="ORF">A45J_2346</name>
</gene>
<reference evidence="1" key="1">
    <citation type="submission" date="2019-10" db="EMBL/GenBank/DDBJ databases">
        <title>Metagenomic sequencing of thiosulfate-disproportionating enrichment culture.</title>
        <authorList>
            <person name="Umezawa K."/>
            <person name="Kojima H."/>
            <person name="Fukui M."/>
        </authorList>
    </citation>
    <scope>NUCLEOTIDE SEQUENCE</scope>
    <source>
        <strain evidence="1">45J</strain>
    </source>
</reference>
<protein>
    <submittedName>
        <fullName evidence="1">Uncharacterized protein</fullName>
    </submittedName>
</protein>
<organism evidence="1">
    <name type="scientific">hot springs metagenome</name>
    <dbReference type="NCBI Taxonomy" id="433727"/>
    <lineage>
        <taxon>unclassified sequences</taxon>
        <taxon>metagenomes</taxon>
        <taxon>ecological metagenomes</taxon>
    </lineage>
</organism>
<dbReference type="EMBL" id="BLAB01000001">
    <property type="protein sequence ID" value="GER94582.1"/>
    <property type="molecule type" value="Genomic_DNA"/>
</dbReference>
<accession>A0A5J4L5N9</accession>